<feature type="region of interest" description="Disordered" evidence="1">
    <location>
        <begin position="343"/>
        <end position="367"/>
    </location>
</feature>
<dbReference type="SUPFAM" id="SSF51569">
    <property type="entry name" value="Aldolase"/>
    <property type="match status" value="1"/>
</dbReference>
<dbReference type="AlphaFoldDB" id="A0AAW0DMJ6"/>
<accession>A0AAW0DMJ6</accession>
<gene>
    <name evidence="2" type="ORF">VNI00_004318</name>
</gene>
<name>A0AAW0DMJ6_9AGAR</name>
<feature type="compositionally biased region" description="Basic and acidic residues" evidence="1">
    <location>
        <begin position="343"/>
        <end position="355"/>
    </location>
</feature>
<keyword evidence="3" id="KW-1185">Reference proteome</keyword>
<organism evidence="2 3">
    <name type="scientific">Paramarasmius palmivorus</name>
    <dbReference type="NCBI Taxonomy" id="297713"/>
    <lineage>
        <taxon>Eukaryota</taxon>
        <taxon>Fungi</taxon>
        <taxon>Dikarya</taxon>
        <taxon>Basidiomycota</taxon>
        <taxon>Agaricomycotina</taxon>
        <taxon>Agaricomycetes</taxon>
        <taxon>Agaricomycetidae</taxon>
        <taxon>Agaricales</taxon>
        <taxon>Marasmiineae</taxon>
        <taxon>Marasmiaceae</taxon>
        <taxon>Paramarasmius</taxon>
    </lineage>
</organism>
<reference evidence="2 3" key="1">
    <citation type="submission" date="2024-01" db="EMBL/GenBank/DDBJ databases">
        <title>A draft genome for a cacao thread blight-causing isolate of Paramarasmius palmivorus.</title>
        <authorList>
            <person name="Baruah I.K."/>
            <person name="Bukari Y."/>
            <person name="Amoako-Attah I."/>
            <person name="Meinhardt L.W."/>
            <person name="Bailey B.A."/>
            <person name="Cohen S.P."/>
        </authorList>
    </citation>
    <scope>NUCLEOTIDE SEQUENCE [LARGE SCALE GENOMIC DNA]</scope>
    <source>
        <strain evidence="2 3">GH-12</strain>
    </source>
</reference>
<evidence type="ECO:0000313" key="3">
    <source>
        <dbReference type="Proteomes" id="UP001383192"/>
    </source>
</evidence>
<comment type="caution">
    <text evidence="2">The sequence shown here is derived from an EMBL/GenBank/DDBJ whole genome shotgun (WGS) entry which is preliminary data.</text>
</comment>
<evidence type="ECO:0000256" key="1">
    <source>
        <dbReference type="SAM" id="MobiDB-lite"/>
    </source>
</evidence>
<dbReference type="InterPro" id="IPR013785">
    <property type="entry name" value="Aldolase_TIM"/>
</dbReference>
<proteinExistence type="predicted"/>
<dbReference type="EMBL" id="JAYKXP010000011">
    <property type="protein sequence ID" value="KAK7052997.1"/>
    <property type="molecule type" value="Genomic_DNA"/>
</dbReference>
<dbReference type="Gene3D" id="3.20.20.70">
    <property type="entry name" value="Aldolase class I"/>
    <property type="match status" value="1"/>
</dbReference>
<evidence type="ECO:0000313" key="2">
    <source>
        <dbReference type="EMBL" id="KAK7052997.1"/>
    </source>
</evidence>
<dbReference type="Proteomes" id="UP001383192">
    <property type="component" value="Unassembled WGS sequence"/>
</dbReference>
<sequence length="367" mass="41356">MPVPIAYIEIAQSVRQPRRQSKATIEEIKHQYPDYTERALRTLRSIGHDLEAYDCAPELDPVKIINETLNLLGATEEHVDYAALLDSSRKKLMIAANKLLDLVEEGISADWAWYLEDYMIRLWDAPSPSNPVRTMLLEFYIPATEDGMEAARLLQNSNEPIRINLFGIQTLDHARECAMTGAEMVTIHIGLDRGKYPAPFEHPMLQVVRDTLRCFQLNGFSTQLSVSGLPTREDVIAIDGFVHSAFLSPDVIQIEDAEPSCQSIRDHIANGHSGMDDDLELPMHSALSATVDFSIYDEKIEHLLERLFIAVQSEARNRDIEKHKPETVPDHLMSPVLNDVDIPRAAKRGASDYDVTRASSGKRSRNE</sequence>
<protein>
    <submittedName>
        <fullName evidence="2">Uncharacterized protein</fullName>
    </submittedName>
</protein>